<comment type="caution">
    <text evidence="5">The sequence shown here is derived from an EMBL/GenBank/DDBJ whole genome shotgun (WGS) entry which is preliminary data.</text>
</comment>
<feature type="region of interest" description="Disordered" evidence="4">
    <location>
        <begin position="693"/>
        <end position="733"/>
    </location>
</feature>
<dbReference type="Proteomes" id="UP000824540">
    <property type="component" value="Unassembled WGS sequence"/>
</dbReference>
<dbReference type="GO" id="GO:0003697">
    <property type="term" value="F:single-stranded DNA binding"/>
    <property type="evidence" value="ECO:0007669"/>
    <property type="project" value="InterPro"/>
</dbReference>
<evidence type="ECO:0000313" key="6">
    <source>
        <dbReference type="Proteomes" id="UP000824540"/>
    </source>
</evidence>
<proteinExistence type="predicted"/>
<evidence type="ECO:0000256" key="3">
    <source>
        <dbReference type="ARBA" id="ARBA00023242"/>
    </source>
</evidence>
<dbReference type="AlphaFoldDB" id="A0A8T2PED2"/>
<evidence type="ECO:0000256" key="4">
    <source>
        <dbReference type="SAM" id="MobiDB-lite"/>
    </source>
</evidence>
<dbReference type="InterPro" id="IPR008116">
    <property type="entry name" value="SSDP_DNA-bd"/>
</dbReference>
<dbReference type="InterPro" id="IPR006594">
    <property type="entry name" value="LisH"/>
</dbReference>
<name>A0A8T2PED2_9TELE</name>
<dbReference type="PROSITE" id="PS50896">
    <property type="entry name" value="LISH"/>
    <property type="match status" value="1"/>
</dbReference>
<comment type="subcellular location">
    <subcellularLocation>
        <location evidence="1">Nucleus</location>
    </subcellularLocation>
</comment>
<dbReference type="OrthoDB" id="5600002at2759"/>
<feature type="region of interest" description="Disordered" evidence="4">
    <location>
        <begin position="504"/>
        <end position="534"/>
    </location>
</feature>
<gene>
    <name evidence="5" type="ORF">JZ751_024458</name>
</gene>
<feature type="compositionally biased region" description="Basic and acidic residues" evidence="4">
    <location>
        <begin position="699"/>
        <end position="733"/>
    </location>
</feature>
<dbReference type="PRINTS" id="PR01743">
    <property type="entry name" value="SSDNABINDING"/>
</dbReference>
<accession>A0A8T2PED2</accession>
<dbReference type="EMBL" id="JAFBMS010000007">
    <property type="protein sequence ID" value="KAG9350569.1"/>
    <property type="molecule type" value="Genomic_DNA"/>
</dbReference>
<keyword evidence="2" id="KW-0238">DNA-binding</keyword>
<dbReference type="PANTHER" id="PTHR12610">
    <property type="entry name" value="SINGLE STRANDED DNA BINDING PROTEIN"/>
    <property type="match status" value="1"/>
</dbReference>
<evidence type="ECO:0000256" key="2">
    <source>
        <dbReference type="ARBA" id="ARBA00023125"/>
    </source>
</evidence>
<evidence type="ECO:0000313" key="5">
    <source>
        <dbReference type="EMBL" id="KAG9350569.1"/>
    </source>
</evidence>
<feature type="compositionally biased region" description="Gly residues" evidence="4">
    <location>
        <begin position="514"/>
        <end position="523"/>
    </location>
</feature>
<feature type="compositionally biased region" description="Basic and acidic residues" evidence="4">
    <location>
        <begin position="504"/>
        <end position="513"/>
    </location>
</feature>
<evidence type="ECO:0000256" key="1">
    <source>
        <dbReference type="ARBA" id="ARBA00004123"/>
    </source>
</evidence>
<dbReference type="Pfam" id="PF04503">
    <property type="entry name" value="SSDP"/>
    <property type="match status" value="1"/>
</dbReference>
<keyword evidence="6" id="KW-1185">Reference proteome</keyword>
<dbReference type="GO" id="GO:0005634">
    <property type="term" value="C:nucleus"/>
    <property type="evidence" value="ECO:0007669"/>
    <property type="project" value="UniProtKB-SubCell"/>
</dbReference>
<organism evidence="5 6">
    <name type="scientific">Albula glossodonta</name>
    <name type="common">roundjaw bonefish</name>
    <dbReference type="NCBI Taxonomy" id="121402"/>
    <lineage>
        <taxon>Eukaryota</taxon>
        <taxon>Metazoa</taxon>
        <taxon>Chordata</taxon>
        <taxon>Craniata</taxon>
        <taxon>Vertebrata</taxon>
        <taxon>Euteleostomi</taxon>
        <taxon>Actinopterygii</taxon>
        <taxon>Neopterygii</taxon>
        <taxon>Teleostei</taxon>
        <taxon>Albuliformes</taxon>
        <taxon>Albulidae</taxon>
        <taxon>Albula</taxon>
    </lineage>
</organism>
<feature type="region of interest" description="Disordered" evidence="4">
    <location>
        <begin position="635"/>
        <end position="663"/>
    </location>
</feature>
<feature type="compositionally biased region" description="Basic and acidic residues" evidence="4">
    <location>
        <begin position="646"/>
        <end position="658"/>
    </location>
</feature>
<sequence>MHCGRSRYPVPGRAAPSDHIRLPMKFSSPPLLGIHCSIQFSFGPAYISRHQPPGVSGSPGVLALYVYEYLLHVGAQKSAQTFLSEVHTAGKTHLCCTPNEAAVILGLPWLCSSINTLKSHSSAFHSSSPGSQLLPIHLDCGSIRWEKNITLGEPPGFLHSWWCVFWDLYCAAPDRRETCEHSSEAKAFHDYPWRDSRKLESSAPLDALPLHALHVLSLLSPSYTVAEAAGLGATGRQSWQAVLLALCVSERFTPAALPSRTVQGSAADRARAEAIRSSSPLPFLLPYRLGCLAERYRPTGTARYPLTWETHTTCLLIYHSILSQDILPLPVYSTKGPFSKERRLTGWLGEGLQPHTLPDSCSIIAIGDNGHCQRQNGERWSMGGTEGAVEILNQNQELKMSGGGGGTGRGLGCWSTKSGGLKGGRKIGPAQNTLVVEGFPRVAMFGVKFLHHATLPLIKRHICQPAGLIMHSELFKLIFIESTSVTELLEQLERRLFRRLREEGRGSRREGRGEVGVGEGGGTERQQSRGWECSRRSRRWTEAFQSQPDAQPSSLRASTTPHRACVSTAALTHCILTWINCALQNHSFSTVCSHSAAAAPSPVMGNMPPNDGMPGGPMPPGFFQTQDTRLIFSQGPGLTSDSCSAGEREKEKKGETGKGAHKAGVLASGPDLQFSLVEQRGMACLIILTPKTHCTRPSGESREREQGEGEIDGEKQERWGEGKGEWAGERKTE</sequence>
<reference evidence="5" key="1">
    <citation type="thesis" date="2021" institute="BYU ScholarsArchive" country="Provo, UT, USA">
        <title>Applications of and Algorithms for Genome Assembly and Genomic Analyses with an Emphasis on Marine Teleosts.</title>
        <authorList>
            <person name="Pickett B.D."/>
        </authorList>
    </citation>
    <scope>NUCLEOTIDE SEQUENCE</scope>
    <source>
        <strain evidence="5">HI-2016</strain>
    </source>
</reference>
<keyword evidence="3" id="KW-0539">Nucleus</keyword>
<protein>
    <recommendedName>
        <fullName evidence="7">LisH domain-containing protein</fullName>
    </recommendedName>
</protein>
<dbReference type="PANTHER" id="PTHR12610:SF30">
    <property type="entry name" value="SINGLE-STRANDED DNA-BINDING PROTEIN 4"/>
    <property type="match status" value="1"/>
</dbReference>
<dbReference type="GO" id="GO:0045944">
    <property type="term" value="P:positive regulation of transcription by RNA polymerase II"/>
    <property type="evidence" value="ECO:0007669"/>
    <property type="project" value="TreeGrafter"/>
</dbReference>
<evidence type="ECO:0008006" key="7">
    <source>
        <dbReference type="Google" id="ProtNLM"/>
    </source>
</evidence>